<dbReference type="STRING" id="1576480.XU08_C0006G0008"/>
<reference evidence="1 2" key="1">
    <citation type="submission" date="2015-05" db="EMBL/GenBank/DDBJ databases">
        <title>Critical biogeochemical functions in the subsurface are associated with bacteria from new phyla and little studied lineages.</title>
        <authorList>
            <person name="Hug L.A."/>
            <person name="Thomas B.C."/>
            <person name="Sharon I."/>
            <person name="Brown C.T."/>
            <person name="Sharma R."/>
            <person name="Hettich R.L."/>
            <person name="Wilkins M.J."/>
            <person name="Williams K.H."/>
            <person name="Singh A."/>
            <person name="Banfield J.F."/>
        </authorList>
    </citation>
    <scope>NUCLEOTIDE SEQUENCE [LARGE SCALE GENOMIC DNA]</scope>
    <source>
        <strain evidence="1">CSP1-7</strain>
    </source>
</reference>
<sequence length="261" mass="29687">MRRVEPKVFLVGETRVVEEGLQAYLEHIGVPDWETDAPSDAEKVVEVMGRLCYRSFEPGLNLNVTKVREGSAAYLGNILKVAHGSVIEHPVMNFIFADVSRVFTHELVRHRAGVAISQESLRFVRLDSLGQWLPTVIREDEKAMEIFAQTFEHLEHLQHVLAEHFHLDDPGTPFHRKKIVTSAMRRIAPDGLATTIGWSANPRTIRWVLEMRTDPSAEEEIRLVFGKVGEILVGRYPNLFGDFTVEMVEGLPCYRPAHRKV</sequence>
<proteinExistence type="predicted"/>
<gene>
    <name evidence="1" type="ORF">XU08_C0006G0008</name>
</gene>
<dbReference type="CDD" id="cd20175">
    <property type="entry name" value="ThyX"/>
    <property type="match status" value="1"/>
</dbReference>
<dbReference type="PANTHER" id="PTHR34934:SF1">
    <property type="entry name" value="FLAVIN-DEPENDENT THYMIDYLATE SYNTHASE"/>
    <property type="match status" value="1"/>
</dbReference>
<dbReference type="GO" id="GO:0004799">
    <property type="term" value="F:thymidylate synthase activity"/>
    <property type="evidence" value="ECO:0007669"/>
    <property type="project" value="TreeGrafter"/>
</dbReference>
<dbReference type="GO" id="GO:0050660">
    <property type="term" value="F:flavin adenine dinucleotide binding"/>
    <property type="evidence" value="ECO:0007669"/>
    <property type="project" value="InterPro"/>
</dbReference>
<dbReference type="AlphaFoldDB" id="A0A0T5ZX43"/>
<evidence type="ECO:0000313" key="2">
    <source>
        <dbReference type="Proteomes" id="UP000051297"/>
    </source>
</evidence>
<dbReference type="PATRIC" id="fig|1576480.3.peg.589"/>
<dbReference type="PANTHER" id="PTHR34934">
    <property type="entry name" value="FLAVIN-DEPENDENT THYMIDYLATE SYNTHASE"/>
    <property type="match status" value="1"/>
</dbReference>
<evidence type="ECO:0000313" key="1">
    <source>
        <dbReference type="EMBL" id="KRT67221.1"/>
    </source>
</evidence>
<dbReference type="PROSITE" id="PS51331">
    <property type="entry name" value="THYX"/>
    <property type="match status" value="1"/>
</dbReference>
<dbReference type="InterPro" id="IPR036098">
    <property type="entry name" value="Thymidylate_synthase_ThyX_sf"/>
</dbReference>
<dbReference type="GO" id="GO:0006231">
    <property type="term" value="P:dTMP biosynthetic process"/>
    <property type="evidence" value="ECO:0007669"/>
    <property type="project" value="InterPro"/>
</dbReference>
<dbReference type="Gene3D" id="3.30.70.3180">
    <property type="match status" value="2"/>
</dbReference>
<name>A0A0T5ZX43_UNCKA</name>
<dbReference type="Gene3D" id="6.10.140.450">
    <property type="match status" value="1"/>
</dbReference>
<protein>
    <submittedName>
        <fullName evidence="1">Thymidylate synthase complementing protein ThyX</fullName>
    </submittedName>
</protein>
<dbReference type="EMBL" id="LDXK01000006">
    <property type="protein sequence ID" value="KRT67221.1"/>
    <property type="molecule type" value="Genomic_DNA"/>
</dbReference>
<dbReference type="Pfam" id="PF02511">
    <property type="entry name" value="Thy1"/>
    <property type="match status" value="1"/>
</dbReference>
<comment type="caution">
    <text evidence="1">The sequence shown here is derived from an EMBL/GenBank/DDBJ whole genome shotgun (WGS) entry which is preliminary data.</text>
</comment>
<dbReference type="SUPFAM" id="SSF69796">
    <property type="entry name" value="Thymidylate synthase-complementing protein Thy1"/>
    <property type="match status" value="1"/>
</dbReference>
<dbReference type="InterPro" id="IPR003669">
    <property type="entry name" value="Thymidylate_synthase_ThyX"/>
</dbReference>
<dbReference type="GO" id="GO:0070402">
    <property type="term" value="F:NADPH binding"/>
    <property type="evidence" value="ECO:0007669"/>
    <property type="project" value="TreeGrafter"/>
</dbReference>
<organism evidence="1 2">
    <name type="scientific">candidate division WWE3 bacterium CSP1-7</name>
    <dbReference type="NCBI Taxonomy" id="1576480"/>
    <lineage>
        <taxon>Bacteria</taxon>
        <taxon>Katanobacteria</taxon>
    </lineage>
</organism>
<dbReference type="Proteomes" id="UP000051297">
    <property type="component" value="Unassembled WGS sequence"/>
</dbReference>
<accession>A0A0T5ZX43</accession>
<dbReference type="GO" id="GO:0050797">
    <property type="term" value="F:thymidylate synthase (FAD) activity"/>
    <property type="evidence" value="ECO:0007669"/>
    <property type="project" value="InterPro"/>
</dbReference>